<evidence type="ECO:0000256" key="2">
    <source>
        <dbReference type="SAM" id="SignalP"/>
    </source>
</evidence>
<dbReference type="NCBIfam" id="NF041659">
    <property type="entry name" value="Papain_Inhib"/>
    <property type="match status" value="1"/>
</dbReference>
<dbReference type="GO" id="GO:0004869">
    <property type="term" value="F:cysteine-type endopeptidase inhibitor activity"/>
    <property type="evidence" value="ECO:0007669"/>
    <property type="project" value="InterPro"/>
</dbReference>
<gene>
    <name evidence="4" type="ORF">QR680_006864</name>
</gene>
<evidence type="ECO:0000313" key="4">
    <source>
        <dbReference type="EMBL" id="KAK0413544.1"/>
    </source>
</evidence>
<dbReference type="AlphaFoldDB" id="A0AA39HZA4"/>
<keyword evidence="1 2" id="KW-0732">Signal</keyword>
<evidence type="ECO:0000313" key="5">
    <source>
        <dbReference type="Proteomes" id="UP001175271"/>
    </source>
</evidence>
<dbReference type="EMBL" id="JAUCMV010000003">
    <property type="protein sequence ID" value="KAK0413544.1"/>
    <property type="molecule type" value="Genomic_DNA"/>
</dbReference>
<feature type="domain" description="RlpA-like protein double-psi beta-barrel" evidence="3">
    <location>
        <begin position="187"/>
        <end position="236"/>
    </location>
</feature>
<evidence type="ECO:0000259" key="3">
    <source>
        <dbReference type="Pfam" id="PF03330"/>
    </source>
</evidence>
<dbReference type="Pfam" id="PF03330">
    <property type="entry name" value="DPBB_1"/>
    <property type="match status" value="2"/>
</dbReference>
<feature type="domain" description="RlpA-like protein double-psi beta-barrel" evidence="3">
    <location>
        <begin position="64"/>
        <end position="118"/>
    </location>
</feature>
<feature type="chain" id="PRO_5041463729" description="RlpA-like protein double-psi beta-barrel domain-containing protein" evidence="2">
    <location>
        <begin position="19"/>
        <end position="250"/>
    </location>
</feature>
<dbReference type="Gene3D" id="2.40.40.10">
    <property type="entry name" value="RlpA-like domain"/>
    <property type="match status" value="2"/>
</dbReference>
<accession>A0AA39HZA4</accession>
<proteinExistence type="predicted"/>
<dbReference type="InterPro" id="IPR009009">
    <property type="entry name" value="RlpA-like_DPBB"/>
</dbReference>
<reference evidence="4" key="1">
    <citation type="submission" date="2023-06" db="EMBL/GenBank/DDBJ databases">
        <title>Genomic analysis of the entomopathogenic nematode Steinernema hermaphroditum.</title>
        <authorList>
            <person name="Schwarz E.M."/>
            <person name="Heppert J.K."/>
            <person name="Baniya A."/>
            <person name="Schwartz H.T."/>
            <person name="Tan C.-H."/>
            <person name="Antoshechkin I."/>
            <person name="Sternberg P.W."/>
            <person name="Goodrich-Blair H."/>
            <person name="Dillman A.R."/>
        </authorList>
    </citation>
    <scope>NUCLEOTIDE SEQUENCE</scope>
    <source>
        <strain evidence="4">PS9179</strain>
        <tissue evidence="4">Whole animal</tissue>
    </source>
</reference>
<dbReference type="InterPro" id="IPR036908">
    <property type="entry name" value="RlpA-like_sf"/>
</dbReference>
<protein>
    <recommendedName>
        <fullName evidence="3">RlpA-like protein double-psi beta-barrel domain-containing protein</fullName>
    </recommendedName>
</protein>
<dbReference type="SUPFAM" id="SSF50685">
    <property type="entry name" value="Barwin-like endoglucanases"/>
    <property type="match status" value="2"/>
</dbReference>
<dbReference type="InterPro" id="IPR051477">
    <property type="entry name" value="Expansin_CellWall"/>
</dbReference>
<evidence type="ECO:0000256" key="1">
    <source>
        <dbReference type="ARBA" id="ARBA00022729"/>
    </source>
</evidence>
<keyword evidence="5" id="KW-1185">Reference proteome</keyword>
<dbReference type="PANTHER" id="PTHR31836:SF28">
    <property type="entry name" value="SRCR DOMAIN-CONTAINING PROTEIN-RELATED"/>
    <property type="match status" value="1"/>
</dbReference>
<dbReference type="GO" id="GO:0004867">
    <property type="term" value="F:serine-type endopeptidase inhibitor activity"/>
    <property type="evidence" value="ECO:0007669"/>
    <property type="project" value="InterPro"/>
</dbReference>
<sequence length="250" mass="27324">MFRPLLLLLAIAASTLTAFEFGEEYDGDFTYYDNSGYGACGSEINAAEEDLVAVSASFWTSDNTNNDPLCESVCVEVSYNGNSITVPVKDKCPSCEKQHLDLSKSAFEQLADIDVGHVYGAKWATNAVPKTSKYDPKDEQDGDFTYYNDAGFGACGDPIDAATEDLVAVSYEWFSTDEFPNPNNDPVCKNVCVTVSYGGKSITVPVKDKCPSCNKHHLDLSQSAFQQLADLDVGHVYGAKFTFVYCYKNV</sequence>
<feature type="signal peptide" evidence="2">
    <location>
        <begin position="1"/>
        <end position="18"/>
    </location>
</feature>
<comment type="caution">
    <text evidence="4">The sequence shown here is derived from an EMBL/GenBank/DDBJ whole genome shotgun (WGS) entry which is preliminary data.</text>
</comment>
<organism evidence="4 5">
    <name type="scientific">Steinernema hermaphroditum</name>
    <dbReference type="NCBI Taxonomy" id="289476"/>
    <lineage>
        <taxon>Eukaryota</taxon>
        <taxon>Metazoa</taxon>
        <taxon>Ecdysozoa</taxon>
        <taxon>Nematoda</taxon>
        <taxon>Chromadorea</taxon>
        <taxon>Rhabditida</taxon>
        <taxon>Tylenchina</taxon>
        <taxon>Panagrolaimomorpha</taxon>
        <taxon>Strongyloidoidea</taxon>
        <taxon>Steinernematidae</taxon>
        <taxon>Steinernema</taxon>
    </lineage>
</organism>
<dbReference type="CDD" id="cd22273">
    <property type="entry name" value="DPBB_SPI-like"/>
    <property type="match status" value="2"/>
</dbReference>
<dbReference type="PANTHER" id="PTHR31836">
    <property type="match status" value="1"/>
</dbReference>
<name>A0AA39HZA4_9BILA</name>
<dbReference type="Proteomes" id="UP001175271">
    <property type="component" value="Unassembled WGS sequence"/>
</dbReference>
<dbReference type="InterPro" id="IPR048197">
    <property type="entry name" value="Papain_inhib"/>
</dbReference>